<comment type="subcellular location">
    <subcellularLocation>
        <location evidence="1 6">Cell membrane</location>
        <topology evidence="1 6">Multi-pass membrane protein</topology>
    </subcellularLocation>
</comment>
<organism evidence="8 9">
    <name type="scientific">Prosthecodimorpha hirschii</name>
    <dbReference type="NCBI Taxonomy" id="665126"/>
    <lineage>
        <taxon>Bacteria</taxon>
        <taxon>Pseudomonadati</taxon>
        <taxon>Pseudomonadota</taxon>
        <taxon>Alphaproteobacteria</taxon>
        <taxon>Hyphomicrobiales</taxon>
        <taxon>Ancalomicrobiaceae</taxon>
        <taxon>Prosthecodimorpha</taxon>
    </lineage>
</organism>
<dbReference type="PANTHER" id="PTHR12677">
    <property type="entry name" value="GOLGI APPARATUS MEMBRANE PROTEIN TVP38-RELATED"/>
    <property type="match status" value="1"/>
</dbReference>
<evidence type="ECO:0000256" key="1">
    <source>
        <dbReference type="ARBA" id="ARBA00004651"/>
    </source>
</evidence>
<feature type="transmembrane region" description="Helical" evidence="6">
    <location>
        <begin position="141"/>
        <end position="161"/>
    </location>
</feature>
<accession>A0A0P6VSV3</accession>
<dbReference type="Proteomes" id="UP000048984">
    <property type="component" value="Unassembled WGS sequence"/>
</dbReference>
<feature type="transmembrane region" description="Helical" evidence="6">
    <location>
        <begin position="173"/>
        <end position="193"/>
    </location>
</feature>
<feature type="transmembrane region" description="Helical" evidence="6">
    <location>
        <begin position="53"/>
        <end position="76"/>
    </location>
</feature>
<dbReference type="PANTHER" id="PTHR12677:SF59">
    <property type="entry name" value="GOLGI APPARATUS MEMBRANE PROTEIN TVP38-RELATED"/>
    <property type="match status" value="1"/>
</dbReference>
<evidence type="ECO:0000256" key="6">
    <source>
        <dbReference type="RuleBase" id="RU366058"/>
    </source>
</evidence>
<keyword evidence="9" id="KW-1185">Reference proteome</keyword>
<feature type="domain" description="VTT" evidence="7">
    <location>
        <begin position="76"/>
        <end position="193"/>
    </location>
</feature>
<reference evidence="8 9" key="1">
    <citation type="submission" date="2015-09" db="EMBL/GenBank/DDBJ databases">
        <authorList>
            <person name="Jackson K.R."/>
            <person name="Lunt B.L."/>
            <person name="Fisher J.N.B."/>
            <person name="Gardner A.V."/>
            <person name="Bailey M.E."/>
            <person name="Deus L.M."/>
            <person name="Earl A.S."/>
            <person name="Gibby P.D."/>
            <person name="Hartmann K.A."/>
            <person name="Liu J.E."/>
            <person name="Manci A.M."/>
            <person name="Nielsen D.A."/>
            <person name="Solomon M.B."/>
            <person name="Breakwell D.P."/>
            <person name="Burnett S.H."/>
            <person name="Grose J.H."/>
        </authorList>
    </citation>
    <scope>NUCLEOTIDE SEQUENCE [LARGE SCALE GENOMIC DNA]</scope>
    <source>
        <strain evidence="8 9">16</strain>
    </source>
</reference>
<keyword evidence="3 6" id="KW-0812">Transmembrane</keyword>
<dbReference type="GO" id="GO:0005886">
    <property type="term" value="C:plasma membrane"/>
    <property type="evidence" value="ECO:0007669"/>
    <property type="project" value="UniProtKB-SubCell"/>
</dbReference>
<dbReference type="InterPro" id="IPR032816">
    <property type="entry name" value="VTT_dom"/>
</dbReference>
<dbReference type="Pfam" id="PF09335">
    <property type="entry name" value="VTT_dom"/>
    <property type="match status" value="1"/>
</dbReference>
<evidence type="ECO:0000256" key="3">
    <source>
        <dbReference type="ARBA" id="ARBA00022692"/>
    </source>
</evidence>
<evidence type="ECO:0000313" key="8">
    <source>
        <dbReference type="EMBL" id="KPL53796.1"/>
    </source>
</evidence>
<evidence type="ECO:0000313" key="9">
    <source>
        <dbReference type="Proteomes" id="UP000048984"/>
    </source>
</evidence>
<feature type="transmembrane region" description="Helical" evidence="6">
    <location>
        <begin position="223"/>
        <end position="243"/>
    </location>
</feature>
<evidence type="ECO:0000256" key="4">
    <source>
        <dbReference type="ARBA" id="ARBA00022989"/>
    </source>
</evidence>
<keyword evidence="4 6" id="KW-1133">Transmembrane helix</keyword>
<name>A0A0P6VSV3_9HYPH</name>
<evidence type="ECO:0000256" key="5">
    <source>
        <dbReference type="ARBA" id="ARBA00023136"/>
    </source>
</evidence>
<evidence type="ECO:0000259" key="7">
    <source>
        <dbReference type="Pfam" id="PF09335"/>
    </source>
</evidence>
<reference evidence="8 9" key="2">
    <citation type="submission" date="2015-10" db="EMBL/GenBank/DDBJ databases">
        <title>Draft Genome Sequence of Prosthecomicrobium hirschii ATCC 27832.</title>
        <authorList>
            <person name="Daniel J."/>
            <person name="Givan S.A."/>
            <person name="Brun Y.V."/>
            <person name="Brown P.J."/>
        </authorList>
    </citation>
    <scope>NUCLEOTIDE SEQUENCE [LARGE SCALE GENOMIC DNA]</scope>
    <source>
        <strain evidence="8 9">16</strain>
    </source>
</reference>
<keyword evidence="2 6" id="KW-1003">Cell membrane</keyword>
<dbReference type="AlphaFoldDB" id="A0A0P6VSV3"/>
<dbReference type="EMBL" id="LJYW01000001">
    <property type="protein sequence ID" value="KPL53796.1"/>
    <property type="molecule type" value="Genomic_DNA"/>
</dbReference>
<evidence type="ECO:0000256" key="2">
    <source>
        <dbReference type="ARBA" id="ARBA00022475"/>
    </source>
</evidence>
<dbReference type="STRING" id="665126.ABB55_17575"/>
<dbReference type="RefSeq" id="WP_054359960.1">
    <property type="nucleotide sequence ID" value="NZ_JAPCYQ010000001.1"/>
</dbReference>
<feature type="transmembrane region" description="Helical" evidence="6">
    <location>
        <begin position="12"/>
        <end position="33"/>
    </location>
</feature>
<comment type="similarity">
    <text evidence="6">Belongs to the TVP38/TMEM64 family.</text>
</comment>
<feature type="transmembrane region" description="Helical" evidence="6">
    <location>
        <begin position="88"/>
        <end position="114"/>
    </location>
</feature>
<comment type="caution">
    <text evidence="8">The sequence shown here is derived from an EMBL/GenBank/DDBJ whole genome shotgun (WGS) entry which is preliminary data.</text>
</comment>
<sequence length="248" mass="26155">MASDAAPRRSAWLRIAPLAAILALMAAGWAFGLPRSLSFSALVQSRADLAAQVQAHMAWSIVLYVVLYVGVVALSIPGGILMTLAGGFLFGWLVGGALALVSATAGAVLIFLAARTALAETLAARAGPFLSRFAEGFRKDAFNYLLFLRLVPVFPFWLVNLAPAILGMRLAPYALATFLGILPGTIAFAVIGAGLDRIIAAEPACVLEGTCRLRLKSLLGPELLIGLTALGLIALLPVLIRVVRRRRP</sequence>
<gene>
    <name evidence="8" type="ORF">ABB55_17575</name>
</gene>
<protein>
    <recommendedName>
        <fullName evidence="6">TVP38/TMEM64 family membrane protein</fullName>
    </recommendedName>
</protein>
<keyword evidence="5 6" id="KW-0472">Membrane</keyword>
<proteinExistence type="inferred from homology"/>
<dbReference type="InterPro" id="IPR015414">
    <property type="entry name" value="TMEM64"/>
</dbReference>